<reference evidence="7" key="2">
    <citation type="journal article" date="2024" name="Plant">
        <title>Genomic evolution and insights into agronomic trait innovations of Sesamum species.</title>
        <authorList>
            <person name="Miao H."/>
            <person name="Wang L."/>
            <person name="Qu L."/>
            <person name="Liu H."/>
            <person name="Sun Y."/>
            <person name="Le M."/>
            <person name="Wang Q."/>
            <person name="Wei S."/>
            <person name="Zheng Y."/>
            <person name="Lin W."/>
            <person name="Duan Y."/>
            <person name="Cao H."/>
            <person name="Xiong S."/>
            <person name="Wang X."/>
            <person name="Wei L."/>
            <person name="Li C."/>
            <person name="Ma Q."/>
            <person name="Ju M."/>
            <person name="Zhao R."/>
            <person name="Li G."/>
            <person name="Mu C."/>
            <person name="Tian Q."/>
            <person name="Mei H."/>
            <person name="Zhang T."/>
            <person name="Gao T."/>
            <person name="Zhang H."/>
        </authorList>
    </citation>
    <scope>NUCLEOTIDE SEQUENCE</scope>
    <source>
        <strain evidence="7">3651</strain>
    </source>
</reference>
<feature type="domain" description="GRF-type" evidence="6">
    <location>
        <begin position="36"/>
        <end position="77"/>
    </location>
</feature>
<evidence type="ECO:0000256" key="3">
    <source>
        <dbReference type="ARBA" id="ARBA00022833"/>
    </source>
</evidence>
<keyword evidence="1" id="KW-0479">Metal-binding</keyword>
<protein>
    <recommendedName>
        <fullName evidence="6">GRF-type domain-containing protein</fullName>
    </recommendedName>
</protein>
<name>A0AAE2CQU9_9LAMI</name>
<reference evidence="7" key="1">
    <citation type="submission" date="2020-06" db="EMBL/GenBank/DDBJ databases">
        <authorList>
            <person name="Li T."/>
            <person name="Hu X."/>
            <person name="Zhang T."/>
            <person name="Song X."/>
            <person name="Zhang H."/>
            <person name="Dai N."/>
            <person name="Sheng W."/>
            <person name="Hou X."/>
            <person name="Wei L."/>
        </authorList>
    </citation>
    <scope>NUCLEOTIDE SEQUENCE</scope>
    <source>
        <strain evidence="7">3651</strain>
        <tissue evidence="7">Leaf</tissue>
    </source>
</reference>
<keyword evidence="2 4" id="KW-0863">Zinc-finger</keyword>
<dbReference type="InterPro" id="IPR010666">
    <property type="entry name" value="Znf_GRF"/>
</dbReference>
<dbReference type="PROSITE" id="PS51999">
    <property type="entry name" value="ZF_GRF"/>
    <property type="match status" value="1"/>
</dbReference>
<feature type="compositionally biased region" description="Low complexity" evidence="5">
    <location>
        <begin position="9"/>
        <end position="20"/>
    </location>
</feature>
<comment type="caution">
    <text evidence="7">The sequence shown here is derived from an EMBL/GenBank/DDBJ whole genome shotgun (WGS) entry which is preliminary data.</text>
</comment>
<keyword evidence="3" id="KW-0862">Zinc</keyword>
<evidence type="ECO:0000313" key="7">
    <source>
        <dbReference type="EMBL" id="KAK4431117.1"/>
    </source>
</evidence>
<evidence type="ECO:0000313" key="8">
    <source>
        <dbReference type="Proteomes" id="UP001293254"/>
    </source>
</evidence>
<feature type="region of interest" description="Disordered" evidence="5">
    <location>
        <begin position="1"/>
        <end position="28"/>
    </location>
</feature>
<keyword evidence="8" id="KW-1185">Reference proteome</keyword>
<dbReference type="PANTHER" id="PTHR33248">
    <property type="entry name" value="ZINC ION-BINDING PROTEIN"/>
    <property type="match status" value="1"/>
</dbReference>
<evidence type="ECO:0000256" key="1">
    <source>
        <dbReference type="ARBA" id="ARBA00022723"/>
    </source>
</evidence>
<evidence type="ECO:0000256" key="2">
    <source>
        <dbReference type="ARBA" id="ARBA00022771"/>
    </source>
</evidence>
<accession>A0AAE2CQU9</accession>
<evidence type="ECO:0000259" key="6">
    <source>
        <dbReference type="PROSITE" id="PS51999"/>
    </source>
</evidence>
<sequence>MSKLRRSVSDNTGSVDSSSSRQRPCTSTNSVRAPLCICGDPIVTKTSWTNGNPGRRFRGCSGQNGGYCDTFEWVDPPMCPRSVVVILGLLKKINGYEKKIVELEAIELGLEAPGFPDPYSIRQGMCEVNRVYRKTFEYSHYEDKVRRLYNRFLAFSWITSLLGVVYNPRTKELRVAPHIWAAVCERKRIAMAYVDLVDPAWDELSKIFTSPNEMDIAGNDDDYVISNQGIHQDVDVISLSPSHSDNGSDEILMRL</sequence>
<proteinExistence type="predicted"/>
<dbReference type="Pfam" id="PF06839">
    <property type="entry name" value="Zn_ribbon_GRF"/>
    <property type="match status" value="1"/>
</dbReference>
<evidence type="ECO:0000256" key="5">
    <source>
        <dbReference type="SAM" id="MobiDB-lite"/>
    </source>
</evidence>
<dbReference type="GO" id="GO:0008270">
    <property type="term" value="F:zinc ion binding"/>
    <property type="evidence" value="ECO:0007669"/>
    <property type="project" value="UniProtKB-KW"/>
</dbReference>
<gene>
    <name evidence="7" type="ORF">Salat_0873800</name>
</gene>
<dbReference type="Proteomes" id="UP001293254">
    <property type="component" value="Unassembled WGS sequence"/>
</dbReference>
<evidence type="ECO:0000256" key="4">
    <source>
        <dbReference type="PROSITE-ProRule" id="PRU01343"/>
    </source>
</evidence>
<dbReference type="EMBL" id="JACGWO010000003">
    <property type="protein sequence ID" value="KAK4431117.1"/>
    <property type="molecule type" value="Genomic_DNA"/>
</dbReference>
<organism evidence="7 8">
    <name type="scientific">Sesamum alatum</name>
    <dbReference type="NCBI Taxonomy" id="300844"/>
    <lineage>
        <taxon>Eukaryota</taxon>
        <taxon>Viridiplantae</taxon>
        <taxon>Streptophyta</taxon>
        <taxon>Embryophyta</taxon>
        <taxon>Tracheophyta</taxon>
        <taxon>Spermatophyta</taxon>
        <taxon>Magnoliopsida</taxon>
        <taxon>eudicotyledons</taxon>
        <taxon>Gunneridae</taxon>
        <taxon>Pentapetalae</taxon>
        <taxon>asterids</taxon>
        <taxon>lamiids</taxon>
        <taxon>Lamiales</taxon>
        <taxon>Pedaliaceae</taxon>
        <taxon>Sesamum</taxon>
    </lineage>
</organism>
<dbReference type="AlphaFoldDB" id="A0AAE2CQU9"/>